<proteinExistence type="predicted"/>
<protein>
    <submittedName>
        <fullName evidence="1">Uncharacterized protein</fullName>
    </submittedName>
</protein>
<accession>A0ACC2FAM2</accession>
<sequence length="95" mass="11190">MCITLMWCNILCSMCITLMWCNILCSMCITLMWCNILCSMCITLMWCNILCSMCITLMWCISGVIISKQNINPIIFKFEYFHPFCLLNTTLHFFL</sequence>
<comment type="caution">
    <text evidence="1">The sequence shown here is derived from an EMBL/GenBank/DDBJ whole genome shotgun (WGS) entry which is preliminary data.</text>
</comment>
<gene>
    <name evidence="1" type="ORF">DPEC_G00323330</name>
</gene>
<keyword evidence="2" id="KW-1185">Reference proteome</keyword>
<feature type="non-terminal residue" evidence="1">
    <location>
        <position position="95"/>
    </location>
</feature>
<name>A0ACC2FAM2_DALPE</name>
<reference evidence="1" key="1">
    <citation type="submission" date="2021-05" db="EMBL/GenBank/DDBJ databases">
        <authorList>
            <person name="Pan Q."/>
            <person name="Jouanno E."/>
            <person name="Zahm M."/>
            <person name="Klopp C."/>
            <person name="Cabau C."/>
            <person name="Louis A."/>
            <person name="Berthelot C."/>
            <person name="Parey E."/>
            <person name="Roest Crollius H."/>
            <person name="Montfort J."/>
            <person name="Robinson-Rechavi M."/>
            <person name="Bouchez O."/>
            <person name="Lampietro C."/>
            <person name="Lopez Roques C."/>
            <person name="Donnadieu C."/>
            <person name="Postlethwait J."/>
            <person name="Bobe J."/>
            <person name="Dillon D."/>
            <person name="Chandos A."/>
            <person name="von Hippel F."/>
            <person name="Guiguen Y."/>
        </authorList>
    </citation>
    <scope>NUCLEOTIDE SEQUENCE</scope>
    <source>
        <strain evidence="1">YG-Jan2019</strain>
    </source>
</reference>
<dbReference type="EMBL" id="CM055758">
    <property type="protein sequence ID" value="KAJ7988417.1"/>
    <property type="molecule type" value="Genomic_DNA"/>
</dbReference>
<evidence type="ECO:0000313" key="1">
    <source>
        <dbReference type="EMBL" id="KAJ7988417.1"/>
    </source>
</evidence>
<organism evidence="1 2">
    <name type="scientific">Dallia pectoralis</name>
    <name type="common">Alaska blackfish</name>
    <dbReference type="NCBI Taxonomy" id="75939"/>
    <lineage>
        <taxon>Eukaryota</taxon>
        <taxon>Metazoa</taxon>
        <taxon>Chordata</taxon>
        <taxon>Craniata</taxon>
        <taxon>Vertebrata</taxon>
        <taxon>Euteleostomi</taxon>
        <taxon>Actinopterygii</taxon>
        <taxon>Neopterygii</taxon>
        <taxon>Teleostei</taxon>
        <taxon>Protacanthopterygii</taxon>
        <taxon>Esociformes</taxon>
        <taxon>Umbridae</taxon>
        <taxon>Dallia</taxon>
    </lineage>
</organism>
<dbReference type="Proteomes" id="UP001157502">
    <property type="component" value="Chromosome 31"/>
</dbReference>
<evidence type="ECO:0000313" key="2">
    <source>
        <dbReference type="Proteomes" id="UP001157502"/>
    </source>
</evidence>